<name>A0A2P2P5Z5_RHIMU</name>
<accession>A0A2P2P5Z5</accession>
<protein>
    <submittedName>
        <fullName evidence="2">Uncharacterized protein</fullName>
    </submittedName>
</protein>
<evidence type="ECO:0000256" key="1">
    <source>
        <dbReference type="SAM" id="SignalP"/>
    </source>
</evidence>
<sequence length="39" mass="4501">MFGLDLLKLLLRLKLPIRAAASWTPNSQSSFIYFFRSKA</sequence>
<evidence type="ECO:0000313" key="2">
    <source>
        <dbReference type="EMBL" id="MBX50041.1"/>
    </source>
</evidence>
<organism evidence="2">
    <name type="scientific">Rhizophora mucronata</name>
    <name type="common">Asiatic mangrove</name>
    <dbReference type="NCBI Taxonomy" id="61149"/>
    <lineage>
        <taxon>Eukaryota</taxon>
        <taxon>Viridiplantae</taxon>
        <taxon>Streptophyta</taxon>
        <taxon>Embryophyta</taxon>
        <taxon>Tracheophyta</taxon>
        <taxon>Spermatophyta</taxon>
        <taxon>Magnoliopsida</taxon>
        <taxon>eudicotyledons</taxon>
        <taxon>Gunneridae</taxon>
        <taxon>Pentapetalae</taxon>
        <taxon>rosids</taxon>
        <taxon>fabids</taxon>
        <taxon>Malpighiales</taxon>
        <taxon>Rhizophoraceae</taxon>
        <taxon>Rhizophora</taxon>
    </lineage>
</organism>
<reference evidence="2" key="1">
    <citation type="submission" date="2018-02" db="EMBL/GenBank/DDBJ databases">
        <title>Rhizophora mucronata_Transcriptome.</title>
        <authorList>
            <person name="Meera S.P."/>
            <person name="Sreeshan A."/>
            <person name="Augustine A."/>
        </authorList>
    </citation>
    <scope>NUCLEOTIDE SEQUENCE</scope>
    <source>
        <tissue evidence="2">Leaf</tissue>
    </source>
</reference>
<proteinExistence type="predicted"/>
<feature type="signal peptide" evidence="1">
    <location>
        <begin position="1"/>
        <end position="21"/>
    </location>
</feature>
<dbReference type="EMBL" id="GGEC01069557">
    <property type="protein sequence ID" value="MBX50041.1"/>
    <property type="molecule type" value="Transcribed_RNA"/>
</dbReference>
<keyword evidence="1" id="KW-0732">Signal</keyword>
<dbReference type="AlphaFoldDB" id="A0A2P2P5Z5"/>
<feature type="chain" id="PRO_5015128560" evidence="1">
    <location>
        <begin position="22"/>
        <end position="39"/>
    </location>
</feature>